<keyword evidence="2" id="KW-0067">ATP-binding</keyword>
<dbReference type="SUPFAM" id="SSF52540">
    <property type="entry name" value="P-loop containing nucleoside triphosphate hydrolases"/>
    <property type="match status" value="1"/>
</dbReference>
<keyword evidence="2" id="KW-0547">Nucleotide-binding</keyword>
<gene>
    <name evidence="2" type="ORF">OCH239_15455</name>
</gene>
<organism evidence="2 3">
    <name type="scientific">Roseivivax halodurans JCM 10272</name>
    <dbReference type="NCBI Taxonomy" id="1449350"/>
    <lineage>
        <taxon>Bacteria</taxon>
        <taxon>Pseudomonadati</taxon>
        <taxon>Pseudomonadota</taxon>
        <taxon>Alphaproteobacteria</taxon>
        <taxon>Rhodobacterales</taxon>
        <taxon>Roseobacteraceae</taxon>
        <taxon>Roseivivax</taxon>
    </lineage>
</organism>
<dbReference type="InterPro" id="IPR027417">
    <property type="entry name" value="P-loop_NTPase"/>
</dbReference>
<feature type="domain" description="PD-(D/E)XK endonuclease-like" evidence="1">
    <location>
        <begin position="725"/>
        <end position="949"/>
    </location>
</feature>
<dbReference type="InterPro" id="IPR038726">
    <property type="entry name" value="PDDEXK_AddAB-type"/>
</dbReference>
<name>X7EAM9_9RHOB</name>
<dbReference type="InterPro" id="IPR011604">
    <property type="entry name" value="PDDEXK-like_dom_sf"/>
</dbReference>
<accession>X7EAM9</accession>
<sequence>MIFAEASAPRVFGAPPGVDFPRALVAGLRQRFEGQPPEAIARAELIVNTTRMKRRIEALFAQGAPGFLPRIRLLDQAGDPHLAARLAPPIPPLRRRLELTALVSRLLDAEPDLAPRAALFDLADSLAALMEEMQIEGVSPEAVAGLDVSDQSGHWARALRFVEIVQHFFAAETDPDAAAFQARLANAQLARWEESPPAHPVILAGSTGSRGTTLRLMEGVARLPQGALILPGFDTDLPRHVWDELIGGVSRDDRTLPGEDHPQFRFARILQKLGLMADDVALWTQDAPPAPGRNRLVSLALRPAPVTDQWLTEGPGLGDLIEATDTLTLVEATTRREEALAIALRLREAAETGQEAALVTPDRLLGRQVTAALDRWGILPDDSAGIPGQLTPPGRLLRHVAALAEAPLSAEALITVLKHPLTHAGDRTRGHGLLRERLELYLRGERVHRDLVAEPLPYPEPRHIRAFAEVFEAGEWGEWLIGCFCRPPVHGTRPLADWVADHIARTEAIVAGTAGEPSELWAKQAGIAIRAAVDDLAAEAGHGADLSARDYSDLFGAILRRVEVRDRDAPHPHIRILGTLEARVMGADLMILAGLNDGTWPEIPAADPWLNRRMRADAGLLLPERRVGLSAHDFQQAIGARDVWLTRAEKSDDAETVPSRWLNRITNLMSGLASRNGPEALAAMKARGRHWLGLARALEAPPEIPPEPRPSPVPPVEARPTALRVTRIKTLIRDPYAIYAAHVLKLNPLPPLQRAPDALLRGTTLHDVLHRFIESVLEDEGALTEAQMMAEVRARLAEVPFPLIRQLWQARMARVVPGFVEDERQRLARARPSPQSLEIRGKAEIPNLGFTLTGTADRIDIDERGGAWIYDYKTGNPPSSKQERYFDKQLYLEAGIAGRGGFGDLAPRHIAGLAYIGLGSKPGEVPLDIEELPPETVWAEFEALIAGMLDEDHGFTARRAMQEDNAVSDYDHLSRLGEWELTDAPRKERME</sequence>
<evidence type="ECO:0000313" key="3">
    <source>
        <dbReference type="Proteomes" id="UP000022447"/>
    </source>
</evidence>
<proteinExistence type="predicted"/>
<protein>
    <submittedName>
        <fullName evidence="2">Helicase</fullName>
    </submittedName>
</protein>
<dbReference type="PATRIC" id="fig|1449350.3.peg.3924"/>
<dbReference type="Proteomes" id="UP000022447">
    <property type="component" value="Unassembled WGS sequence"/>
</dbReference>
<comment type="caution">
    <text evidence="2">The sequence shown here is derived from an EMBL/GenBank/DDBJ whole genome shotgun (WGS) entry which is preliminary data.</text>
</comment>
<dbReference type="RefSeq" id="WP_211242028.1">
    <property type="nucleotide sequence ID" value="NZ_JALZ01000046.1"/>
</dbReference>
<keyword evidence="3" id="KW-1185">Reference proteome</keyword>
<dbReference type="InterPro" id="IPR014153">
    <property type="entry name" value="Ds_break_AddB"/>
</dbReference>
<evidence type="ECO:0000259" key="1">
    <source>
        <dbReference type="Pfam" id="PF12705"/>
    </source>
</evidence>
<reference evidence="2 3" key="1">
    <citation type="submission" date="2014-01" db="EMBL/GenBank/DDBJ databases">
        <title>Roseivivax halodurans JCM 10272 Genome Sequencing.</title>
        <authorList>
            <person name="Lai Q."/>
            <person name="Li G."/>
            <person name="Shao Z."/>
        </authorList>
    </citation>
    <scope>NUCLEOTIDE SEQUENCE [LARGE SCALE GENOMIC DNA]</scope>
    <source>
        <strain evidence="2 3">JCM 10272</strain>
    </source>
</reference>
<dbReference type="EMBL" id="JALZ01000046">
    <property type="protein sequence ID" value="ETX12890.1"/>
    <property type="molecule type" value="Genomic_DNA"/>
</dbReference>
<dbReference type="eggNOG" id="COG2887">
    <property type="taxonomic scope" value="Bacteria"/>
</dbReference>
<evidence type="ECO:0000313" key="2">
    <source>
        <dbReference type="EMBL" id="ETX12890.1"/>
    </source>
</evidence>
<keyword evidence="2" id="KW-0347">Helicase</keyword>
<dbReference type="NCBIfam" id="TIGR02786">
    <property type="entry name" value="addB_alphas"/>
    <property type="match status" value="1"/>
</dbReference>
<dbReference type="AlphaFoldDB" id="X7EAM9"/>
<dbReference type="Pfam" id="PF12705">
    <property type="entry name" value="PDDEXK_1"/>
    <property type="match status" value="1"/>
</dbReference>
<dbReference type="STRING" id="1449350.OCH239_15455"/>
<dbReference type="eggNOG" id="COG3893">
    <property type="taxonomic scope" value="Bacteria"/>
</dbReference>
<dbReference type="GO" id="GO:0004386">
    <property type="term" value="F:helicase activity"/>
    <property type="evidence" value="ECO:0007669"/>
    <property type="project" value="UniProtKB-KW"/>
</dbReference>
<dbReference type="Gene3D" id="3.90.320.10">
    <property type="match status" value="1"/>
</dbReference>
<keyword evidence="2" id="KW-0378">Hydrolase</keyword>